<evidence type="ECO:0000313" key="3">
    <source>
        <dbReference type="Proteomes" id="UP000250462"/>
    </source>
</evidence>
<dbReference type="RefSeq" id="WP_112256588.1">
    <property type="nucleotide sequence ID" value="NZ_QMIG01000001.1"/>
</dbReference>
<feature type="region of interest" description="Disordered" evidence="1">
    <location>
        <begin position="293"/>
        <end position="313"/>
    </location>
</feature>
<accession>A0A329R2S9</accession>
<dbReference type="GO" id="GO:0005975">
    <property type="term" value="P:carbohydrate metabolic process"/>
    <property type="evidence" value="ECO:0007669"/>
    <property type="project" value="InterPro"/>
</dbReference>
<comment type="caution">
    <text evidence="2">The sequence shown here is derived from an EMBL/GenBank/DDBJ whole genome shotgun (WGS) entry which is preliminary data.</text>
</comment>
<dbReference type="InterPro" id="IPR012341">
    <property type="entry name" value="6hp_glycosidase-like_sf"/>
</dbReference>
<dbReference type="Gene3D" id="1.50.10.10">
    <property type="match status" value="1"/>
</dbReference>
<protein>
    <recommendedName>
        <fullName evidence="4">Glycoside hydrolase family 65</fullName>
    </recommendedName>
</protein>
<dbReference type="InterPro" id="IPR008928">
    <property type="entry name" value="6-hairpin_glycosidase_sf"/>
</dbReference>
<dbReference type="AlphaFoldDB" id="A0A329R2S9"/>
<dbReference type="EMBL" id="QMIG01000001">
    <property type="protein sequence ID" value="RAW18877.1"/>
    <property type="molecule type" value="Genomic_DNA"/>
</dbReference>
<name>A0A329R2S9_9ACTN</name>
<organism evidence="2 3">
    <name type="scientific">Phytoactinopolyspora halophila</name>
    <dbReference type="NCBI Taxonomy" id="1981511"/>
    <lineage>
        <taxon>Bacteria</taxon>
        <taxon>Bacillati</taxon>
        <taxon>Actinomycetota</taxon>
        <taxon>Actinomycetes</taxon>
        <taxon>Jiangellales</taxon>
        <taxon>Jiangellaceae</taxon>
        <taxon>Phytoactinopolyspora</taxon>
    </lineage>
</organism>
<gene>
    <name evidence="2" type="ORF">DPM12_02165</name>
</gene>
<dbReference type="SUPFAM" id="SSF48208">
    <property type="entry name" value="Six-hairpin glycosidases"/>
    <property type="match status" value="1"/>
</dbReference>
<evidence type="ECO:0000313" key="2">
    <source>
        <dbReference type="EMBL" id="RAW18877.1"/>
    </source>
</evidence>
<sequence>MGAVIDRRALVRRHNVVLQGADVRSPLSVGNGELCFTADITGLQTFPEWYRVAGRGGEPDGTLLGTQAQWAWHSTPGGDQHQLDEVLVEYDTPTGRVPYVDMIGTIGGEGERAASETERWLRANPHRLDLGRIGLEFLDSAGTPVTAGLADLTGVRQELDLWHGLLRSTFTVNGDVVRVQTVCHPAEDSLGVRIESAALRAGRLAVRMTFPYGSEQWHDAADWARPAAHTTTVERVDGGWRIARHLDTARYDVTVTAHPEGTLERLGQHELRLSTGSDRLDLVIAFTRAGPTTSDAPAGVPGAQGRSPSLPPPVDQVAAAAAEHWSRFWSTGGAVELAGSSDGRAHELERRIVLSQYLTAINCSGSLPPQETGLVCNSWYGRFHLEMHWWHAAHFALWGRPELLERSMAWYRTAMKAGREMAERQGYAGVRWPKQVGPDARESPSPVGPFLIWQQPHPIYLAELLYRAKPSRDILDAYAEIVFETAEFMASFAAETSRGFELGPPLIPAQESYASMRGRLSNPTFELAYWQWGLETAARWRDRLGLDRRARWAEVARGLVRPHQRAGVYSAIDVEPYTLRTDHPSMLCGLGFLPRTRLIDPAVMRPTLEDVLRDWDWASTWGWDYPVIAMCATRLGQPELALSALAMDVAKNEYLPNGHNWQTPSLPLYLPGNGGLLAAIALMAAGWDGVDGIHAGVHAPGFPDDGSWTVRWEGLMPSP</sequence>
<reference evidence="2 3" key="1">
    <citation type="submission" date="2018-06" db="EMBL/GenBank/DDBJ databases">
        <title>Phytoactinopolyspora halophila sp. nov., a novel halophilic actinomycete isolated from a saline soil in China.</title>
        <authorList>
            <person name="Tang S.-K."/>
        </authorList>
    </citation>
    <scope>NUCLEOTIDE SEQUENCE [LARGE SCALE GENOMIC DNA]</scope>
    <source>
        <strain evidence="2 3">YIM 96934</strain>
    </source>
</reference>
<keyword evidence="3" id="KW-1185">Reference proteome</keyword>
<proteinExistence type="predicted"/>
<dbReference type="Proteomes" id="UP000250462">
    <property type="component" value="Unassembled WGS sequence"/>
</dbReference>
<evidence type="ECO:0000256" key="1">
    <source>
        <dbReference type="SAM" id="MobiDB-lite"/>
    </source>
</evidence>
<dbReference type="OrthoDB" id="127395at2"/>
<evidence type="ECO:0008006" key="4">
    <source>
        <dbReference type="Google" id="ProtNLM"/>
    </source>
</evidence>